<evidence type="ECO:0000313" key="3">
    <source>
        <dbReference type="Proteomes" id="UP000194968"/>
    </source>
</evidence>
<dbReference type="SUPFAM" id="SSF46785">
    <property type="entry name" value="Winged helix' DNA-binding domain"/>
    <property type="match status" value="1"/>
</dbReference>
<dbReference type="AlphaFoldDB" id="A0A242NUE0"/>
<dbReference type="RefSeq" id="WP_065651889.1">
    <property type="nucleotide sequence ID" value="NZ_CAMLFL010000012.1"/>
</dbReference>
<proteinExistence type="predicted"/>
<dbReference type="InterPro" id="IPR015102">
    <property type="entry name" value="Tscrpt_reg_HTH_FeoC"/>
</dbReference>
<gene>
    <name evidence="2" type="ORF">B6D06_06210</name>
</gene>
<dbReference type="EMBL" id="NASK01000094">
    <property type="protein sequence ID" value="OTQ49581.1"/>
    <property type="molecule type" value="Genomic_DNA"/>
</dbReference>
<dbReference type="Pfam" id="PF09012">
    <property type="entry name" value="FeoC"/>
    <property type="match status" value="1"/>
</dbReference>
<protein>
    <recommendedName>
        <fullName evidence="1">Transcriptional regulator HTH-type FeoC domain-containing protein</fullName>
    </recommendedName>
</protein>
<dbReference type="Gene3D" id="1.10.10.10">
    <property type="entry name" value="Winged helix-like DNA-binding domain superfamily/Winged helix DNA-binding domain"/>
    <property type="match status" value="1"/>
</dbReference>
<evidence type="ECO:0000259" key="1">
    <source>
        <dbReference type="Pfam" id="PF09012"/>
    </source>
</evidence>
<feature type="domain" description="Transcriptional regulator HTH-type FeoC" evidence="1">
    <location>
        <begin position="4"/>
        <end position="66"/>
    </location>
</feature>
<organism evidence="2 3">
    <name type="scientific">Gilliamella apis</name>
    <dbReference type="NCBI Taxonomy" id="1970738"/>
    <lineage>
        <taxon>Bacteria</taxon>
        <taxon>Pseudomonadati</taxon>
        <taxon>Pseudomonadota</taxon>
        <taxon>Gammaproteobacteria</taxon>
        <taxon>Orbales</taxon>
        <taxon>Orbaceae</taxon>
        <taxon>Gilliamella</taxon>
    </lineage>
</organism>
<sequence>MLITAIRDYIQLQGRANLQDVARHFRLSSSAVEPMLNFWVKKGVIKLIKRDLLTCAGKQCSTCISCNLDAYASYVWIE</sequence>
<dbReference type="InterPro" id="IPR036390">
    <property type="entry name" value="WH_DNA-bd_sf"/>
</dbReference>
<name>A0A242NUE0_9GAMM</name>
<reference evidence="2 3" key="1">
    <citation type="submission" date="2017-03" db="EMBL/GenBank/DDBJ databases">
        <title>Comparative genomics of honeybee gut symbionts reveal geographically distinct and subgroup specific antibiotic resistance.</title>
        <authorList>
            <person name="Ludvigsen J."/>
            <person name="Porcellato D."/>
            <person name="Labee-Lund T.M."/>
            <person name="Amdam G.V."/>
            <person name="Rudi K."/>
        </authorList>
    </citation>
    <scope>NUCLEOTIDE SEQUENCE [LARGE SCALE GENOMIC DNA]</scope>
    <source>
        <strain evidence="2 3">A-4-12</strain>
    </source>
</reference>
<dbReference type="InterPro" id="IPR036388">
    <property type="entry name" value="WH-like_DNA-bd_sf"/>
</dbReference>
<accession>A0A242NUE0</accession>
<dbReference type="Proteomes" id="UP000194968">
    <property type="component" value="Unassembled WGS sequence"/>
</dbReference>
<comment type="caution">
    <text evidence="2">The sequence shown here is derived from an EMBL/GenBank/DDBJ whole genome shotgun (WGS) entry which is preliminary data.</text>
</comment>
<evidence type="ECO:0000313" key="2">
    <source>
        <dbReference type="EMBL" id="OTQ49581.1"/>
    </source>
</evidence>